<protein>
    <submittedName>
        <fullName evidence="2">Putative E1-like protein-activating enzyme Gsa7p/Apg7p</fullName>
    </submittedName>
</protein>
<proteinExistence type="predicted"/>
<dbReference type="PANTHER" id="PTHR10953">
    <property type="entry name" value="UBIQUITIN-ACTIVATING ENZYME E1"/>
    <property type="match status" value="1"/>
</dbReference>
<dbReference type="OrthoDB" id="338614at2759"/>
<dbReference type="GO" id="GO:0034727">
    <property type="term" value="P:piecemeal microautophagy of the nucleus"/>
    <property type="evidence" value="ECO:0007669"/>
    <property type="project" value="TreeGrafter"/>
</dbReference>
<evidence type="ECO:0000313" key="3">
    <source>
        <dbReference type="Proteomes" id="UP000053660"/>
    </source>
</evidence>
<evidence type="ECO:0000313" key="2">
    <source>
        <dbReference type="EMBL" id="KHJ93179.1"/>
    </source>
</evidence>
<sequence length="317" mass="34443">MGWGVKKITFVDNSSVSYSNPVRQSLSEFEDARESRGKAETAAAALRRIYPSIDSEAVRLTVPMPGHTLSSSEEAAVERDVALVDDLVASHDVVFLALDSREARWLPTVLATKHGKIAFSVALGFDNYVVIRHGVRDVNMDRPSTSGALPVKEGTVIPYSELACYFCSDVTAPGNSTADRTLDQQCTVSRPGLSMIASGIAVELLSSVLQYSNPLEAPANIGEPDDSSSLLGATPHQVRGFLSRFSQMTPCVRRFEKCVACGNIVIDEYTNRKAEFVIEVMNSPSYLEKLTGLDQLQASIDNVHIEFSDDSDSVMSL</sequence>
<dbReference type="Pfam" id="PF00899">
    <property type="entry name" value="ThiF"/>
    <property type="match status" value="1"/>
</dbReference>
<evidence type="ECO:0000259" key="1">
    <source>
        <dbReference type="Pfam" id="PF00899"/>
    </source>
</evidence>
<dbReference type="GO" id="GO:0019778">
    <property type="term" value="F:Atg12 activating enzyme activity"/>
    <property type="evidence" value="ECO:0007669"/>
    <property type="project" value="TreeGrafter"/>
</dbReference>
<dbReference type="InterPro" id="IPR035985">
    <property type="entry name" value="Ubiquitin-activating_enz"/>
</dbReference>
<name>A0A0B1T7I6_OESDE</name>
<dbReference type="GO" id="GO:0019779">
    <property type="term" value="F:Atg8 activating enzyme activity"/>
    <property type="evidence" value="ECO:0007669"/>
    <property type="project" value="TreeGrafter"/>
</dbReference>
<reference evidence="2 3" key="1">
    <citation type="submission" date="2014-03" db="EMBL/GenBank/DDBJ databases">
        <title>Draft genome of the hookworm Oesophagostomum dentatum.</title>
        <authorList>
            <person name="Mitreva M."/>
        </authorList>
    </citation>
    <scope>NUCLEOTIDE SEQUENCE [LARGE SCALE GENOMIC DNA]</scope>
    <source>
        <strain evidence="2 3">OD-Hann</strain>
    </source>
</reference>
<dbReference type="InterPro" id="IPR000594">
    <property type="entry name" value="ThiF_NAD_FAD-bd"/>
</dbReference>
<dbReference type="Gene3D" id="3.40.50.720">
    <property type="entry name" value="NAD(P)-binding Rossmann-like Domain"/>
    <property type="match status" value="1"/>
</dbReference>
<dbReference type="GO" id="GO:0006995">
    <property type="term" value="P:cellular response to nitrogen starvation"/>
    <property type="evidence" value="ECO:0007669"/>
    <property type="project" value="TreeGrafter"/>
</dbReference>
<accession>A0A0B1T7I6</accession>
<feature type="domain" description="THIF-type NAD/FAD binding fold" evidence="1">
    <location>
        <begin position="2"/>
        <end position="214"/>
    </location>
</feature>
<dbReference type="PANTHER" id="PTHR10953:SF3">
    <property type="entry name" value="UBIQUITIN-LIKE MODIFIER-ACTIVATING ENZYME ATG7"/>
    <property type="match status" value="1"/>
</dbReference>
<dbReference type="GO" id="GO:0000045">
    <property type="term" value="P:autophagosome assembly"/>
    <property type="evidence" value="ECO:0007669"/>
    <property type="project" value="TreeGrafter"/>
</dbReference>
<dbReference type="InterPro" id="IPR045886">
    <property type="entry name" value="ThiF/MoeB/HesA"/>
</dbReference>
<dbReference type="Proteomes" id="UP000053660">
    <property type="component" value="Unassembled WGS sequence"/>
</dbReference>
<dbReference type="AlphaFoldDB" id="A0A0B1T7I6"/>
<gene>
    <name evidence="2" type="ORF">OESDEN_06915</name>
</gene>
<dbReference type="GO" id="GO:0000422">
    <property type="term" value="P:autophagy of mitochondrion"/>
    <property type="evidence" value="ECO:0007669"/>
    <property type="project" value="TreeGrafter"/>
</dbReference>
<organism evidence="2 3">
    <name type="scientific">Oesophagostomum dentatum</name>
    <name type="common">Nodular worm</name>
    <dbReference type="NCBI Taxonomy" id="61180"/>
    <lineage>
        <taxon>Eukaryota</taxon>
        <taxon>Metazoa</taxon>
        <taxon>Ecdysozoa</taxon>
        <taxon>Nematoda</taxon>
        <taxon>Chromadorea</taxon>
        <taxon>Rhabditida</taxon>
        <taxon>Rhabditina</taxon>
        <taxon>Rhabditomorpha</taxon>
        <taxon>Strongyloidea</taxon>
        <taxon>Strongylidae</taxon>
        <taxon>Oesophagostomum</taxon>
    </lineage>
</organism>
<dbReference type="EMBL" id="KN550904">
    <property type="protein sequence ID" value="KHJ93179.1"/>
    <property type="molecule type" value="Genomic_DNA"/>
</dbReference>
<dbReference type="GO" id="GO:0032446">
    <property type="term" value="P:protein modification by small protein conjugation"/>
    <property type="evidence" value="ECO:0007669"/>
    <property type="project" value="TreeGrafter"/>
</dbReference>
<keyword evidence="3" id="KW-1185">Reference proteome</keyword>
<dbReference type="GO" id="GO:0000407">
    <property type="term" value="C:phagophore assembly site"/>
    <property type="evidence" value="ECO:0007669"/>
    <property type="project" value="TreeGrafter"/>
</dbReference>
<dbReference type="SUPFAM" id="SSF69572">
    <property type="entry name" value="Activating enzymes of the ubiquitin-like proteins"/>
    <property type="match status" value="1"/>
</dbReference>